<dbReference type="Pfam" id="PF03358">
    <property type="entry name" value="FMN_red"/>
    <property type="match status" value="1"/>
</dbReference>
<dbReference type="KEGG" id="bnn:FOA43_004428"/>
<comment type="function">
    <text evidence="3">Flavodoxin-like protein (FLP) that plays a role in cell wall integrity, oxidative stress protection and virulence. FLPs act as NAD(P)H quinone oxidoreductases. Reduces ubiquinone (coenzyme Q), enabling it to serve as an antioxidant in the membrane.</text>
</comment>
<dbReference type="OrthoDB" id="504689at2759"/>
<dbReference type="FunFam" id="3.40.50.360:FF:000001">
    <property type="entry name" value="NAD(P)H dehydrogenase (Quinone) FQR1-like"/>
    <property type="match status" value="1"/>
</dbReference>
<evidence type="ECO:0000313" key="6">
    <source>
        <dbReference type="Proteomes" id="UP000662931"/>
    </source>
</evidence>
<evidence type="ECO:0000256" key="1">
    <source>
        <dbReference type="ARBA" id="ARBA00004202"/>
    </source>
</evidence>
<dbReference type="GeneID" id="62197828"/>
<comment type="subcellular location">
    <subcellularLocation>
        <location evidence="1">Cell membrane</location>
        <topology evidence="1">Peripheral membrane protein</topology>
    </subcellularLocation>
</comment>
<dbReference type="PANTHER" id="PTHR30546">
    <property type="entry name" value="FLAVODOXIN-RELATED PROTEIN WRBA-RELATED"/>
    <property type="match status" value="1"/>
</dbReference>
<accession>A0A875S5Z6</accession>
<organism evidence="5 6">
    <name type="scientific">Eeniella nana</name>
    <name type="common">Yeast</name>
    <name type="synonym">Brettanomyces nanus</name>
    <dbReference type="NCBI Taxonomy" id="13502"/>
    <lineage>
        <taxon>Eukaryota</taxon>
        <taxon>Fungi</taxon>
        <taxon>Dikarya</taxon>
        <taxon>Ascomycota</taxon>
        <taxon>Saccharomycotina</taxon>
        <taxon>Pichiomycetes</taxon>
        <taxon>Pichiales</taxon>
        <taxon>Pichiaceae</taxon>
        <taxon>Brettanomyces</taxon>
    </lineage>
</organism>
<dbReference type="AlphaFoldDB" id="A0A875S5Z6"/>
<dbReference type="GO" id="GO:0034599">
    <property type="term" value="P:cellular response to oxidative stress"/>
    <property type="evidence" value="ECO:0007669"/>
    <property type="project" value="UniProtKB-ARBA"/>
</dbReference>
<dbReference type="RefSeq" id="XP_038780596.1">
    <property type="nucleotide sequence ID" value="XM_038924668.1"/>
</dbReference>
<dbReference type="InterPro" id="IPR008254">
    <property type="entry name" value="Flavodoxin/NO_synth"/>
</dbReference>
<reference evidence="5" key="1">
    <citation type="submission" date="2020-10" db="EMBL/GenBank/DDBJ databases">
        <authorList>
            <person name="Roach M.J.R."/>
        </authorList>
    </citation>
    <scope>NUCLEOTIDE SEQUENCE</scope>
    <source>
        <strain evidence="5">CBS 1945</strain>
    </source>
</reference>
<proteinExistence type="inferred from homology"/>
<keyword evidence="6" id="KW-1185">Reference proteome</keyword>
<dbReference type="PROSITE" id="PS50902">
    <property type="entry name" value="FLAVODOXIN_LIKE"/>
    <property type="match status" value="1"/>
</dbReference>
<dbReference type="NCBIfam" id="TIGR01755">
    <property type="entry name" value="flav_wrbA"/>
    <property type="match status" value="1"/>
</dbReference>
<evidence type="ECO:0000259" key="4">
    <source>
        <dbReference type="PROSITE" id="PS50902"/>
    </source>
</evidence>
<dbReference type="GO" id="GO:0010181">
    <property type="term" value="F:FMN binding"/>
    <property type="evidence" value="ECO:0007669"/>
    <property type="project" value="InterPro"/>
</dbReference>
<dbReference type="InterPro" id="IPR005025">
    <property type="entry name" value="FMN_Rdtase-like_dom"/>
</dbReference>
<gene>
    <name evidence="5" type="ORF">FOA43_004428</name>
</gene>
<evidence type="ECO:0000313" key="5">
    <source>
        <dbReference type="EMBL" id="QPG77031.1"/>
    </source>
</evidence>
<evidence type="ECO:0000256" key="2">
    <source>
        <dbReference type="ARBA" id="ARBA00006961"/>
    </source>
</evidence>
<dbReference type="Gene3D" id="3.40.50.360">
    <property type="match status" value="1"/>
</dbReference>
<dbReference type="PANTHER" id="PTHR30546:SF23">
    <property type="entry name" value="FLAVOPROTEIN-LIKE PROTEIN YCP4-RELATED"/>
    <property type="match status" value="1"/>
</dbReference>
<dbReference type="Proteomes" id="UP000662931">
    <property type="component" value="Chromosome 4"/>
</dbReference>
<dbReference type="InterPro" id="IPR010089">
    <property type="entry name" value="Flavoprotein_WrbA-like"/>
</dbReference>
<dbReference type="GO" id="GO:0003955">
    <property type="term" value="F:NAD(P)H dehydrogenase (quinone) activity"/>
    <property type="evidence" value="ECO:0007669"/>
    <property type="project" value="InterPro"/>
</dbReference>
<feature type="domain" description="Flavodoxin-like" evidence="4">
    <location>
        <begin position="4"/>
        <end position="191"/>
    </location>
</feature>
<dbReference type="NCBIfam" id="NF002999">
    <property type="entry name" value="PRK03767.1"/>
    <property type="match status" value="1"/>
</dbReference>
<sequence length="200" mass="21036">MAKIAIIIYSLYHHIAELAETVKSGVEAAGSTADIFQVQETLSKELLAQLGAPERPNYPIASNETLTSYDGFLFGIPTRYGSMPSQLKAYFDGTGGLWANGALYHKPVGIFVSTGTGSGREMTVVNTLSILAHHGMIFVPLGYAKCFADVANVTEPHGASAWGAGCLAGGDGSRKPSALELRVAKVQGEEFAKAASKLAN</sequence>
<evidence type="ECO:0000256" key="3">
    <source>
        <dbReference type="ARBA" id="ARBA00053955"/>
    </source>
</evidence>
<dbReference type="EMBL" id="CP064815">
    <property type="protein sequence ID" value="QPG77031.1"/>
    <property type="molecule type" value="Genomic_DNA"/>
</dbReference>
<dbReference type="InterPro" id="IPR029039">
    <property type="entry name" value="Flavoprotein-like_sf"/>
</dbReference>
<protein>
    <recommendedName>
        <fullName evidence="4">Flavodoxin-like domain-containing protein</fullName>
    </recommendedName>
</protein>
<name>A0A875S5Z6_EENNA</name>
<comment type="similarity">
    <text evidence="2">Belongs to the WrbA family.</text>
</comment>
<dbReference type="GO" id="GO:0005886">
    <property type="term" value="C:plasma membrane"/>
    <property type="evidence" value="ECO:0007669"/>
    <property type="project" value="UniProtKB-SubCell"/>
</dbReference>
<dbReference type="SUPFAM" id="SSF52218">
    <property type="entry name" value="Flavoproteins"/>
    <property type="match status" value="1"/>
</dbReference>